<gene>
    <name evidence="1" type="ORF">B0J12DRAFT_177326</name>
</gene>
<accession>A0ABQ8GT40</accession>
<dbReference type="EMBL" id="JAGTJR010000002">
    <property type="protein sequence ID" value="KAH7063672.1"/>
    <property type="molecule type" value="Genomic_DNA"/>
</dbReference>
<organism evidence="1 2">
    <name type="scientific">Macrophomina phaseolina</name>
    <dbReference type="NCBI Taxonomy" id="35725"/>
    <lineage>
        <taxon>Eukaryota</taxon>
        <taxon>Fungi</taxon>
        <taxon>Dikarya</taxon>
        <taxon>Ascomycota</taxon>
        <taxon>Pezizomycotina</taxon>
        <taxon>Dothideomycetes</taxon>
        <taxon>Dothideomycetes incertae sedis</taxon>
        <taxon>Botryosphaeriales</taxon>
        <taxon>Botryosphaeriaceae</taxon>
        <taxon>Macrophomina</taxon>
    </lineage>
</organism>
<dbReference type="Proteomes" id="UP000774617">
    <property type="component" value="Unassembled WGS sequence"/>
</dbReference>
<evidence type="ECO:0000313" key="2">
    <source>
        <dbReference type="Proteomes" id="UP000774617"/>
    </source>
</evidence>
<evidence type="ECO:0000313" key="1">
    <source>
        <dbReference type="EMBL" id="KAH7063672.1"/>
    </source>
</evidence>
<protein>
    <submittedName>
        <fullName evidence="1">Uncharacterized protein</fullName>
    </submittedName>
</protein>
<sequence>MNATLPGRPMNSLRCGDRQRPASVSPFSLWQLPPWPPPSTSCCYSSPLIGVFRPLGVQRPPAGAFVCRPSRRRRRLLLCCAIRAVTDRQHLRYRQPHGWDDVSGWIGAVPACINNCGPAVGGFQRLVRNRRELNRLVHAWLSAAGAGPIFRLHGRIHCLQRPADCPYLAGARSPRRASVAPDHHACHRQLWLPPGRRSIHPAMLP</sequence>
<proteinExistence type="predicted"/>
<reference evidence="1 2" key="1">
    <citation type="journal article" date="2021" name="Nat. Commun.">
        <title>Genetic determinants of endophytism in the Arabidopsis root mycobiome.</title>
        <authorList>
            <person name="Mesny F."/>
            <person name="Miyauchi S."/>
            <person name="Thiergart T."/>
            <person name="Pickel B."/>
            <person name="Atanasova L."/>
            <person name="Karlsson M."/>
            <person name="Huettel B."/>
            <person name="Barry K.W."/>
            <person name="Haridas S."/>
            <person name="Chen C."/>
            <person name="Bauer D."/>
            <person name="Andreopoulos W."/>
            <person name="Pangilinan J."/>
            <person name="LaButti K."/>
            <person name="Riley R."/>
            <person name="Lipzen A."/>
            <person name="Clum A."/>
            <person name="Drula E."/>
            <person name="Henrissat B."/>
            <person name="Kohler A."/>
            <person name="Grigoriev I.V."/>
            <person name="Martin F.M."/>
            <person name="Hacquard S."/>
        </authorList>
    </citation>
    <scope>NUCLEOTIDE SEQUENCE [LARGE SCALE GENOMIC DNA]</scope>
    <source>
        <strain evidence="1 2">MPI-SDFR-AT-0080</strain>
    </source>
</reference>
<name>A0ABQ8GT40_9PEZI</name>
<keyword evidence="2" id="KW-1185">Reference proteome</keyword>
<comment type="caution">
    <text evidence="1">The sequence shown here is derived from an EMBL/GenBank/DDBJ whole genome shotgun (WGS) entry which is preliminary data.</text>
</comment>